<dbReference type="InterPro" id="IPR001680">
    <property type="entry name" value="WD40_rpt"/>
</dbReference>
<evidence type="ECO:0000256" key="1">
    <source>
        <dbReference type="SAM" id="SignalP"/>
    </source>
</evidence>
<dbReference type="SUPFAM" id="SSF50969">
    <property type="entry name" value="YVTN repeat-like/Quinoprotein amine dehydrogenase"/>
    <property type="match status" value="1"/>
</dbReference>
<dbReference type="Pfam" id="PF07676">
    <property type="entry name" value="PD40"/>
    <property type="match status" value="1"/>
</dbReference>
<gene>
    <name evidence="2" type="ORF">Dxin01_03392</name>
</gene>
<proteinExistence type="predicted"/>
<dbReference type="Proteomes" id="UP001458946">
    <property type="component" value="Unassembled WGS sequence"/>
</dbReference>
<comment type="caution">
    <text evidence="2">The sequence shown here is derived from an EMBL/GenBank/DDBJ whole genome shotgun (WGS) entry which is preliminary data.</text>
</comment>
<dbReference type="SUPFAM" id="SSF50998">
    <property type="entry name" value="Quinoprotein alcohol dehydrogenase-like"/>
    <property type="match status" value="1"/>
</dbReference>
<protein>
    <recommendedName>
        <fullName evidence="4">WD40 repeat</fullName>
    </recommendedName>
</protein>
<dbReference type="PANTHER" id="PTHR19879:SF9">
    <property type="entry name" value="TRANSCRIPTION INITIATION FACTOR TFIID SUBUNIT 5"/>
    <property type="match status" value="1"/>
</dbReference>
<dbReference type="InterPro" id="IPR015943">
    <property type="entry name" value="WD40/YVTN_repeat-like_dom_sf"/>
</dbReference>
<evidence type="ECO:0000313" key="3">
    <source>
        <dbReference type="Proteomes" id="UP001458946"/>
    </source>
</evidence>
<organism evidence="2 3">
    <name type="scientific">Deinococcus xinjiangensis</name>
    <dbReference type="NCBI Taxonomy" id="457454"/>
    <lineage>
        <taxon>Bacteria</taxon>
        <taxon>Thermotogati</taxon>
        <taxon>Deinococcota</taxon>
        <taxon>Deinococci</taxon>
        <taxon>Deinococcales</taxon>
        <taxon>Deinococcaceae</taxon>
        <taxon>Deinococcus</taxon>
    </lineage>
</organism>
<evidence type="ECO:0000313" key="2">
    <source>
        <dbReference type="EMBL" id="GAA5503633.1"/>
    </source>
</evidence>
<feature type="signal peptide" evidence="1">
    <location>
        <begin position="1"/>
        <end position="20"/>
    </location>
</feature>
<dbReference type="PANTHER" id="PTHR19879">
    <property type="entry name" value="TRANSCRIPTION INITIATION FACTOR TFIID"/>
    <property type="match status" value="1"/>
</dbReference>
<dbReference type="RefSeq" id="WP_353543604.1">
    <property type="nucleotide sequence ID" value="NZ_BAABRN010000058.1"/>
</dbReference>
<dbReference type="InterPro" id="IPR011659">
    <property type="entry name" value="WD40"/>
</dbReference>
<dbReference type="InterPro" id="IPR011047">
    <property type="entry name" value="Quinoprotein_ADH-like_sf"/>
</dbReference>
<evidence type="ECO:0008006" key="4">
    <source>
        <dbReference type="Google" id="ProtNLM"/>
    </source>
</evidence>
<dbReference type="EMBL" id="BAABRN010000058">
    <property type="protein sequence ID" value="GAA5503633.1"/>
    <property type="molecule type" value="Genomic_DNA"/>
</dbReference>
<dbReference type="InterPro" id="IPR011044">
    <property type="entry name" value="Quino_amine_DH_bsu"/>
</dbReference>
<feature type="chain" id="PRO_5046651444" description="WD40 repeat" evidence="1">
    <location>
        <begin position="21"/>
        <end position="607"/>
    </location>
</feature>
<keyword evidence="3" id="KW-1185">Reference proteome</keyword>
<keyword evidence="1" id="KW-0732">Signal</keyword>
<dbReference type="Gene3D" id="2.130.10.10">
    <property type="entry name" value="YVTN repeat-like/Quinoprotein amine dehydrogenase"/>
    <property type="match status" value="3"/>
</dbReference>
<sequence length="607" mass="66059">MLQRIALTFCLMLGTAAAVSLVVSKEFTGQNGPIRAVSYTPDGKQLVVSSGGVGYVLDAGTFQPLKTFPMREYDPKFVWLDNTHFNLNGSIDMSSYDLTTGKLVKSQRFDNEYSGRTSLSRNGLYAILVDKEIRLYDVASGIRQKTMYAGDEYLWGIDLNEDGSRLVTAGFDHAALYDVDSGRLMKFLDIGENRPRYATFHESLLAVVTERAVSPRLDVFDSESGEKLYDFPISSASSDIMFSPDGKRIAVPGYERITVYDLDSRKAVFSFDAPTSTSYRFSFSPDGNTLVFGNSFGQLMVADLTTRRVVKQIQGFPGNDIDCLEVSPLGNAILTCGADFTARLLDPRTGQVLRALGTHQGDVSSGAFLPDGQVVTTSMNTVNLWKDGKLVRRTYGVGSYPEQLTAQPNGTLFAYSAFGEGTSSVANVVIEDAKTGKPVAKTTVPGTRANQLAFSKDGSLLAILAESGKVTLWDWKQRKVVATSQASNYSDTLVRSSSGKYFAVVSDKGGVSILDARTLKQIQFVRVAELLAFQFAAQQDRILVSTKNKLTIYDAPSGQRLSEYDSPLSGDFRVVKDGTALIFQSGPAGKPVFATRLAAPDGQAVFR</sequence>
<dbReference type="SMART" id="SM00320">
    <property type="entry name" value="WD40"/>
    <property type="match status" value="7"/>
</dbReference>
<accession>A0ABP9VJS4</accession>
<reference evidence="2 3" key="1">
    <citation type="submission" date="2024-02" db="EMBL/GenBank/DDBJ databases">
        <title>Deinococcus xinjiangensis NBRC 107630.</title>
        <authorList>
            <person name="Ichikawa N."/>
            <person name="Katano-Makiyama Y."/>
            <person name="Hidaka K."/>
        </authorList>
    </citation>
    <scope>NUCLEOTIDE SEQUENCE [LARGE SCALE GENOMIC DNA]</scope>
    <source>
        <strain evidence="2 3">NBRC 107630</strain>
    </source>
</reference>
<name>A0ABP9VJS4_9DEIO</name>